<evidence type="ECO:0000313" key="3">
    <source>
        <dbReference type="EMBL" id="KKY14634.1"/>
    </source>
</evidence>
<feature type="region of interest" description="Disordered" evidence="1">
    <location>
        <begin position="347"/>
        <end position="367"/>
    </location>
</feature>
<dbReference type="OrthoDB" id="443981at2759"/>
<keyword evidence="4" id="KW-1185">Reference proteome</keyword>
<reference evidence="3 4" key="1">
    <citation type="submission" date="2015-05" db="EMBL/GenBank/DDBJ databases">
        <title>Distinctive expansion of gene families associated with plant cell wall degradation and secondary metabolism in the genomes of grapevine trunk pathogens.</title>
        <authorList>
            <person name="Lawrence D.P."/>
            <person name="Travadon R."/>
            <person name="Rolshausen P.E."/>
            <person name="Baumgartner K."/>
        </authorList>
    </citation>
    <scope>NUCLEOTIDE SEQUENCE [LARGE SCALE GENOMIC DNA]</scope>
    <source>
        <strain evidence="3">UCRPC4</strain>
    </source>
</reference>
<evidence type="ECO:0000313" key="4">
    <source>
        <dbReference type="Proteomes" id="UP000053317"/>
    </source>
</evidence>
<name>A0A0G2DVF3_PHACM</name>
<reference evidence="3 4" key="2">
    <citation type="submission" date="2015-05" db="EMBL/GenBank/DDBJ databases">
        <authorList>
            <person name="Morales-Cruz A."/>
            <person name="Amrine K.C."/>
            <person name="Cantu D."/>
        </authorList>
    </citation>
    <scope>NUCLEOTIDE SEQUENCE [LARGE SCALE GENOMIC DNA]</scope>
    <source>
        <strain evidence="3">UCRPC4</strain>
    </source>
</reference>
<dbReference type="InterPro" id="IPR002625">
    <property type="entry name" value="Smr_dom"/>
</dbReference>
<dbReference type="PROSITE" id="PS50828">
    <property type="entry name" value="SMR"/>
    <property type="match status" value="1"/>
</dbReference>
<dbReference type="InterPro" id="IPR036063">
    <property type="entry name" value="Smr_dom_sf"/>
</dbReference>
<dbReference type="SUPFAM" id="SSF160443">
    <property type="entry name" value="SMR domain-like"/>
    <property type="match status" value="1"/>
</dbReference>
<dbReference type="Gene3D" id="3.30.1370.110">
    <property type="match status" value="1"/>
</dbReference>
<organism evidence="3 4">
    <name type="scientific">Phaeomoniella chlamydospora</name>
    <name type="common">Phaeoacremonium chlamydosporum</name>
    <dbReference type="NCBI Taxonomy" id="158046"/>
    <lineage>
        <taxon>Eukaryota</taxon>
        <taxon>Fungi</taxon>
        <taxon>Dikarya</taxon>
        <taxon>Ascomycota</taxon>
        <taxon>Pezizomycotina</taxon>
        <taxon>Eurotiomycetes</taxon>
        <taxon>Chaetothyriomycetidae</taxon>
        <taxon>Phaeomoniellales</taxon>
        <taxon>Phaeomoniellaceae</taxon>
        <taxon>Phaeomoniella</taxon>
    </lineage>
</organism>
<protein>
    <submittedName>
        <fullName evidence="3">Putative smr domain protein</fullName>
    </submittedName>
</protein>
<evidence type="ECO:0000259" key="2">
    <source>
        <dbReference type="PROSITE" id="PS50828"/>
    </source>
</evidence>
<dbReference type="Pfam" id="PF08590">
    <property type="entry name" value="DUF1771"/>
    <property type="match status" value="1"/>
</dbReference>
<accession>A0A0G2DVF3</accession>
<dbReference type="AlphaFoldDB" id="A0A0G2DVF3"/>
<dbReference type="GO" id="GO:0004519">
    <property type="term" value="F:endonuclease activity"/>
    <property type="evidence" value="ECO:0007669"/>
    <property type="project" value="TreeGrafter"/>
</dbReference>
<dbReference type="GO" id="GO:0005634">
    <property type="term" value="C:nucleus"/>
    <property type="evidence" value="ECO:0007669"/>
    <property type="project" value="TreeGrafter"/>
</dbReference>
<feature type="region of interest" description="Disordered" evidence="1">
    <location>
        <begin position="59"/>
        <end position="91"/>
    </location>
</feature>
<dbReference type="InterPro" id="IPR052772">
    <property type="entry name" value="Endo/PolyKinase_Domain-Protein"/>
</dbReference>
<comment type="caution">
    <text evidence="3">The sequence shown here is derived from an EMBL/GenBank/DDBJ whole genome shotgun (WGS) entry which is preliminary data.</text>
</comment>
<evidence type="ECO:0000256" key="1">
    <source>
        <dbReference type="SAM" id="MobiDB-lite"/>
    </source>
</evidence>
<feature type="region of interest" description="Disordered" evidence="1">
    <location>
        <begin position="178"/>
        <end position="204"/>
    </location>
</feature>
<sequence>MTQHELIIESLRKDYCPPINDELFEALRLDYDDLMNPDNLASLRSTLDTLKANAVLEETSGFDPSGTSGQVAARSDALSDPSGSSVERSSQYEVESITTALSDFTWNDSVKDGQSLLPSWGDLSDQQKEDRLSALLPQTNRTTIKFQLRQNGYKFEQTMDDLLVLAFLDEDSKSNPNDLESYATGAYSRPSRKKRGKKQNKAVYTSSSAATSAEVLRVRNAWAAGKEEVDFIASRTQLSAHTVASIYHSNGASLAATVRAIAVRNAPATSKMGEIETSIQVHAADIAQDYPTMPVEQIIGLLAVTRNTPSAAVDLVKALGEAPAWDSHDVERIVPKYAPVEVLADASSNTARTSRASPPALKTDPSTAQLRATANRVAGSEAFSKASSAYRRGKSDRYMGGAAAYYSELGRHHLKMAQAQTSSAADALVFQNESADSIDLHGIGVMDAVRIASEKTQGWWDGLGDRKFASGGGSISSGFRIVTGIGRHSKNGAPRIGPAVAKRLMNDGWKVDIGSGELFVIGKRRNCYSA</sequence>
<dbReference type="CDD" id="cd14279">
    <property type="entry name" value="CUE"/>
    <property type="match status" value="1"/>
</dbReference>
<proteinExistence type="predicted"/>
<dbReference type="EMBL" id="LCWF01000213">
    <property type="protein sequence ID" value="KKY14634.1"/>
    <property type="molecule type" value="Genomic_DNA"/>
</dbReference>
<dbReference type="Pfam" id="PF26286">
    <property type="entry name" value="UBA_10"/>
    <property type="match status" value="1"/>
</dbReference>
<feature type="compositionally biased region" description="Low complexity" evidence="1">
    <location>
        <begin position="347"/>
        <end position="357"/>
    </location>
</feature>
<feature type="compositionally biased region" description="Polar residues" evidence="1">
    <location>
        <begin position="81"/>
        <end position="91"/>
    </location>
</feature>
<dbReference type="Proteomes" id="UP000053317">
    <property type="component" value="Unassembled WGS sequence"/>
</dbReference>
<gene>
    <name evidence="3" type="ORF">UCRPC4_g06658</name>
</gene>
<dbReference type="PANTHER" id="PTHR46535:SF1">
    <property type="entry name" value="NEDD4-BINDING PROTEIN 2"/>
    <property type="match status" value="1"/>
</dbReference>
<feature type="compositionally biased region" description="Basic residues" evidence="1">
    <location>
        <begin position="190"/>
        <end position="200"/>
    </location>
</feature>
<dbReference type="PANTHER" id="PTHR46535">
    <property type="entry name" value="NEDD4-BINDING PROTEIN 2"/>
    <property type="match status" value="1"/>
</dbReference>
<dbReference type="InterPro" id="IPR058864">
    <property type="entry name" value="UBA_10"/>
</dbReference>
<dbReference type="SMART" id="SM00463">
    <property type="entry name" value="SMR"/>
    <property type="match status" value="1"/>
</dbReference>
<dbReference type="SMART" id="SM01162">
    <property type="entry name" value="DUF1771"/>
    <property type="match status" value="1"/>
</dbReference>
<dbReference type="InterPro" id="IPR013899">
    <property type="entry name" value="DUF1771"/>
</dbReference>
<feature type="domain" description="Smr" evidence="2">
    <location>
        <begin position="438"/>
        <end position="510"/>
    </location>
</feature>